<dbReference type="GO" id="GO:0005886">
    <property type="term" value="C:plasma membrane"/>
    <property type="evidence" value="ECO:0007669"/>
    <property type="project" value="TreeGrafter"/>
</dbReference>
<protein>
    <recommendedName>
        <fullName evidence="9">Ammonium transporter AmtB-like domain-containing protein</fullName>
    </recommendedName>
</protein>
<dbReference type="OrthoDB" id="534912at2759"/>
<keyword evidence="7" id="KW-0924">Ammonia transport</keyword>
<comment type="similarity">
    <text evidence="2">Belongs to the ammonia transporter channel (TC 1.A.11.2) family.</text>
</comment>
<organism evidence="10 11">
    <name type="scientific">Candida orthopsilosis (strain 90-125)</name>
    <name type="common">Yeast</name>
    <dbReference type="NCBI Taxonomy" id="1136231"/>
    <lineage>
        <taxon>Eukaryota</taxon>
        <taxon>Fungi</taxon>
        <taxon>Dikarya</taxon>
        <taxon>Ascomycota</taxon>
        <taxon>Saccharomycotina</taxon>
        <taxon>Pichiomycetes</taxon>
        <taxon>Debaryomycetaceae</taxon>
        <taxon>Candida/Lodderomyces clade</taxon>
        <taxon>Candida</taxon>
    </lineage>
</organism>
<feature type="transmembrane region" description="Helical" evidence="8">
    <location>
        <begin position="333"/>
        <end position="351"/>
    </location>
</feature>
<dbReference type="Proteomes" id="UP000005018">
    <property type="component" value="Chromosome 1"/>
</dbReference>
<feature type="transmembrane region" description="Helical" evidence="8">
    <location>
        <begin position="214"/>
        <end position="233"/>
    </location>
</feature>
<dbReference type="InterPro" id="IPR024041">
    <property type="entry name" value="NH4_transpt_AmtB-like_dom"/>
</dbReference>
<evidence type="ECO:0000259" key="9">
    <source>
        <dbReference type="Pfam" id="PF00909"/>
    </source>
</evidence>
<dbReference type="PANTHER" id="PTHR43029:SF10">
    <property type="entry name" value="AMMONIUM TRANSPORTER MEP2"/>
    <property type="match status" value="1"/>
</dbReference>
<dbReference type="InterPro" id="IPR029020">
    <property type="entry name" value="Ammonium/urea_transptr"/>
</dbReference>
<feature type="transmembrane region" description="Helical" evidence="8">
    <location>
        <begin position="114"/>
        <end position="133"/>
    </location>
</feature>
<keyword evidence="6 8" id="KW-0472">Membrane</keyword>
<dbReference type="GO" id="GO:0008519">
    <property type="term" value="F:ammonium channel activity"/>
    <property type="evidence" value="ECO:0007669"/>
    <property type="project" value="InterPro"/>
</dbReference>
<dbReference type="Gene3D" id="1.10.3430.10">
    <property type="entry name" value="Ammonium transporter AmtB like domains"/>
    <property type="match status" value="1"/>
</dbReference>
<dbReference type="PANTHER" id="PTHR43029">
    <property type="entry name" value="AMMONIUM TRANSPORTER MEP2"/>
    <property type="match status" value="1"/>
</dbReference>
<evidence type="ECO:0000313" key="11">
    <source>
        <dbReference type="Proteomes" id="UP000005018"/>
    </source>
</evidence>
<dbReference type="SUPFAM" id="SSF111352">
    <property type="entry name" value="Ammonium transporter"/>
    <property type="match status" value="1"/>
</dbReference>
<keyword evidence="5 8" id="KW-1133">Transmembrane helix</keyword>
<dbReference type="KEGG" id="cot:CORT_0A07380"/>
<feature type="transmembrane region" description="Helical" evidence="8">
    <location>
        <begin position="174"/>
        <end position="193"/>
    </location>
</feature>
<name>H8WWY3_CANO9</name>
<evidence type="ECO:0000313" key="10">
    <source>
        <dbReference type="EMBL" id="CCG21123.1"/>
    </source>
</evidence>
<reference evidence="10 11" key="1">
    <citation type="journal article" date="2012" name="PLoS ONE">
        <title>Sequence and analysis of the genome of the pathogenic yeast Candida orthopsilosis.</title>
        <authorList>
            <person name="Riccombeni A."/>
            <person name="Vidanes G."/>
            <person name="Proux-Wera E."/>
            <person name="Wolfe K.H."/>
            <person name="Butler G."/>
        </authorList>
    </citation>
    <scope>NUCLEOTIDE SEQUENCE [LARGE SCALE GENOMIC DNA]</scope>
    <source>
        <strain evidence="10 11">Co 90-125</strain>
    </source>
</reference>
<keyword evidence="4 8" id="KW-0812">Transmembrane</keyword>
<keyword evidence="3" id="KW-0813">Transport</keyword>
<dbReference type="EMBL" id="HE681719">
    <property type="protein sequence ID" value="CCG21123.1"/>
    <property type="molecule type" value="Genomic_DNA"/>
</dbReference>
<evidence type="ECO:0000256" key="1">
    <source>
        <dbReference type="ARBA" id="ARBA00004141"/>
    </source>
</evidence>
<dbReference type="AlphaFoldDB" id="H8WWY3"/>
<evidence type="ECO:0000256" key="7">
    <source>
        <dbReference type="ARBA" id="ARBA00023177"/>
    </source>
</evidence>
<sequence length="550" mass="61363">MTSAGVESVDIDTGINSLYLLLCTGLLPLVIIGIALFYSGLTQRRSAFTMLAIPVLISPIIVLDWYIWGYSLCYGTASNKYIGSLKYAVLRQLKHSIKETYTNTRGSVLLMNHFLFNMLFKVICAAFTFPGCIAERGRILPMILFVFIWSAIIYNPVTYWFWNSNGWLYKMDVLDFAGGNCIHIVCGFTCLAYSYILGPRNPKALYNYRHSNTGYIVIGTFLLMCGWIGFIAGCEYKFSYNSIPIMVSTILASSSAVIVWSAIDYTFSKEVLGIEEGIGASAGDTTSDRSNRSTLAKPVMKRKISMISITSGIVSGLVVVTPGGGYISSNNDLWKSIIFGVVGAALSNLSTRLKYYLNIDDALDVFAIHGVAGIVGSLLTGIFADKLYDSQGGWVAGHWKQFGIQLLGLVVTGAYVFVMTVFFLYIIDFIPGCHLRIDKNFNRREREKKQVKKRETKTELESQVSAIASEKLPDDRADYWEEVELLGSDNYEFSGEFLMDFIEFIKVIRPEDYAAEANEEILLSNSESMGIYNSGNQYQQAEGECTFRKH</sequence>
<feature type="transmembrane region" description="Helical" evidence="8">
    <location>
        <begin position="48"/>
        <end position="68"/>
    </location>
</feature>
<dbReference type="InterPro" id="IPR001905">
    <property type="entry name" value="Ammonium_transpt"/>
</dbReference>
<gene>
    <name evidence="10" type="ORF">CORT_0A07380</name>
</gene>
<proteinExistence type="inferred from homology"/>
<evidence type="ECO:0000256" key="5">
    <source>
        <dbReference type="ARBA" id="ARBA00022989"/>
    </source>
</evidence>
<accession>H8WWY3</accession>
<feature type="transmembrane region" description="Helical" evidence="8">
    <location>
        <begin position="18"/>
        <end position="41"/>
    </location>
</feature>
<dbReference type="Pfam" id="PF00909">
    <property type="entry name" value="Ammonium_transp"/>
    <property type="match status" value="2"/>
</dbReference>
<evidence type="ECO:0000256" key="2">
    <source>
        <dbReference type="ARBA" id="ARBA00005887"/>
    </source>
</evidence>
<evidence type="ECO:0000256" key="3">
    <source>
        <dbReference type="ARBA" id="ARBA00022448"/>
    </source>
</evidence>
<evidence type="ECO:0000256" key="4">
    <source>
        <dbReference type="ARBA" id="ARBA00022692"/>
    </source>
</evidence>
<dbReference type="eggNOG" id="KOG0682">
    <property type="taxonomic scope" value="Eukaryota"/>
</dbReference>
<evidence type="ECO:0000256" key="8">
    <source>
        <dbReference type="SAM" id="Phobius"/>
    </source>
</evidence>
<feature type="transmembrane region" description="Helical" evidence="8">
    <location>
        <begin position="304"/>
        <end position="327"/>
    </location>
</feature>
<feature type="transmembrane region" description="Helical" evidence="8">
    <location>
        <begin position="404"/>
        <end position="427"/>
    </location>
</feature>
<feature type="transmembrane region" description="Helical" evidence="8">
    <location>
        <begin position="140"/>
        <end position="162"/>
    </location>
</feature>
<feature type="transmembrane region" description="Helical" evidence="8">
    <location>
        <begin position="363"/>
        <end position="384"/>
    </location>
</feature>
<dbReference type="HOGENOM" id="CLU_000445_33_0_1"/>
<feature type="transmembrane region" description="Helical" evidence="8">
    <location>
        <begin position="245"/>
        <end position="263"/>
    </location>
</feature>
<feature type="domain" description="Ammonium transporter AmtB-like" evidence="9">
    <location>
        <begin position="299"/>
        <end position="440"/>
    </location>
</feature>
<feature type="domain" description="Ammonium transporter AmtB-like" evidence="9">
    <location>
        <begin position="19"/>
        <end position="271"/>
    </location>
</feature>
<comment type="subcellular location">
    <subcellularLocation>
        <location evidence="1">Membrane</location>
        <topology evidence="1">Multi-pass membrane protein</topology>
    </subcellularLocation>
</comment>
<keyword evidence="11" id="KW-1185">Reference proteome</keyword>
<dbReference type="RefSeq" id="XP_003866562.1">
    <property type="nucleotide sequence ID" value="XM_003866514.1"/>
</dbReference>
<evidence type="ECO:0000256" key="6">
    <source>
        <dbReference type="ARBA" id="ARBA00023136"/>
    </source>
</evidence>
<dbReference type="GeneID" id="14537870"/>